<feature type="compositionally biased region" description="Low complexity" evidence="1">
    <location>
        <begin position="249"/>
        <end position="265"/>
    </location>
</feature>
<sequence length="465" mass="50538">MISSARWQHTDSTLSVMLQLANPLAGTSYPSSFVSPFHKPLKTNSVRTLSGKSHKPTSCQTNVMSPGVDWFVWKHALRATPDERQYSLIEGEEAQPVPQSLFGGRVPKYSRHTNSNTSTTKFSSGNVHDELSQRASKLSSTEVGEETSRLCKDTEMLPKLANLVEQARERSHCVNELNRVGTFVVGGSTAAMVGRSTSDSSPKCTSAAEPPCANSLPSGVVMDIESNVESPWLLSRRKSKALSTSSTQSLMPSIRSSSSSSAQSSPLCVTPELPPVSLPLLFQSVPNHHMCSGGDVPFDEAQTSSKADVYQLESSVARMTLHPHTSFVDTKASDTTHSHSEHMSTSSPSKSTTSLSETNTSWRADYTASYLSRSQRRLARAVINPSCHDVQSYLYEGGQTGVVSGGVMLGPQVQVQRKNPRQGPTPERKGREQRSRRKSKKMKGNRPPDPKDALSAYTVIARDGV</sequence>
<dbReference type="AlphaFoldDB" id="A0AA38PZ72"/>
<proteinExistence type="predicted"/>
<feature type="compositionally biased region" description="Low complexity" evidence="1">
    <location>
        <begin position="113"/>
        <end position="126"/>
    </location>
</feature>
<dbReference type="Proteomes" id="UP001163850">
    <property type="component" value="Unassembled WGS sequence"/>
</dbReference>
<evidence type="ECO:0000313" key="2">
    <source>
        <dbReference type="EMBL" id="KAJ3984008.1"/>
    </source>
</evidence>
<evidence type="ECO:0000256" key="1">
    <source>
        <dbReference type="SAM" id="MobiDB-lite"/>
    </source>
</evidence>
<feature type="compositionally biased region" description="Low complexity" evidence="1">
    <location>
        <begin position="343"/>
        <end position="358"/>
    </location>
</feature>
<feature type="compositionally biased region" description="Basic and acidic residues" evidence="1">
    <location>
        <begin position="331"/>
        <end position="342"/>
    </location>
</feature>
<gene>
    <name evidence="2" type="ORF">F5890DRAFT_100682</name>
</gene>
<feature type="region of interest" description="Disordered" evidence="1">
    <location>
        <begin position="329"/>
        <end position="359"/>
    </location>
</feature>
<feature type="region of interest" description="Disordered" evidence="1">
    <location>
        <begin position="244"/>
        <end position="267"/>
    </location>
</feature>
<organism evidence="2 3">
    <name type="scientific">Lentinula detonsa</name>
    <dbReference type="NCBI Taxonomy" id="2804962"/>
    <lineage>
        <taxon>Eukaryota</taxon>
        <taxon>Fungi</taxon>
        <taxon>Dikarya</taxon>
        <taxon>Basidiomycota</taxon>
        <taxon>Agaricomycotina</taxon>
        <taxon>Agaricomycetes</taxon>
        <taxon>Agaricomycetidae</taxon>
        <taxon>Agaricales</taxon>
        <taxon>Marasmiineae</taxon>
        <taxon>Omphalotaceae</taxon>
        <taxon>Lentinula</taxon>
    </lineage>
</organism>
<name>A0AA38PZ72_9AGAR</name>
<feature type="compositionally biased region" description="Basic residues" evidence="1">
    <location>
        <begin position="434"/>
        <end position="444"/>
    </location>
</feature>
<accession>A0AA38PZ72</accession>
<feature type="region of interest" description="Disordered" evidence="1">
    <location>
        <begin position="415"/>
        <end position="457"/>
    </location>
</feature>
<evidence type="ECO:0000313" key="3">
    <source>
        <dbReference type="Proteomes" id="UP001163850"/>
    </source>
</evidence>
<comment type="caution">
    <text evidence="2">The sequence shown here is derived from an EMBL/GenBank/DDBJ whole genome shotgun (WGS) entry which is preliminary data.</text>
</comment>
<protein>
    <submittedName>
        <fullName evidence="2">Uncharacterized protein</fullName>
    </submittedName>
</protein>
<reference evidence="2" key="1">
    <citation type="submission" date="2022-08" db="EMBL/GenBank/DDBJ databases">
        <authorList>
            <consortium name="DOE Joint Genome Institute"/>
            <person name="Min B."/>
            <person name="Riley R."/>
            <person name="Sierra-Patev S."/>
            <person name="Naranjo-Ortiz M."/>
            <person name="Looney B."/>
            <person name="Konkel Z."/>
            <person name="Slot J.C."/>
            <person name="Sakamoto Y."/>
            <person name="Steenwyk J.L."/>
            <person name="Rokas A."/>
            <person name="Carro J."/>
            <person name="Camarero S."/>
            <person name="Ferreira P."/>
            <person name="Molpeceres G."/>
            <person name="Ruiz-Duenas F.J."/>
            <person name="Serrano A."/>
            <person name="Henrissat B."/>
            <person name="Drula E."/>
            <person name="Hughes K.W."/>
            <person name="Mata J.L."/>
            <person name="Ishikawa N.K."/>
            <person name="Vargas-Isla R."/>
            <person name="Ushijima S."/>
            <person name="Smith C.A."/>
            <person name="Ahrendt S."/>
            <person name="Andreopoulos W."/>
            <person name="He G."/>
            <person name="Labutti K."/>
            <person name="Lipzen A."/>
            <person name="Ng V."/>
            <person name="Sandor L."/>
            <person name="Barry K."/>
            <person name="Martinez A.T."/>
            <person name="Xiao Y."/>
            <person name="Gibbons J.G."/>
            <person name="Terashima K."/>
            <person name="Hibbett D.S."/>
            <person name="Grigoriev I.V."/>
        </authorList>
    </citation>
    <scope>NUCLEOTIDE SEQUENCE</scope>
    <source>
        <strain evidence="2">TFB7829</strain>
    </source>
</reference>
<feature type="region of interest" description="Disordered" evidence="1">
    <location>
        <begin position="99"/>
        <end position="129"/>
    </location>
</feature>
<dbReference type="EMBL" id="MU802002">
    <property type="protein sequence ID" value="KAJ3984008.1"/>
    <property type="molecule type" value="Genomic_DNA"/>
</dbReference>